<evidence type="ECO:0000259" key="8">
    <source>
        <dbReference type="PROSITE" id="PS50893"/>
    </source>
</evidence>
<keyword evidence="2 7" id="KW-0812">Transmembrane</keyword>
<dbReference type="SMART" id="SM00382">
    <property type="entry name" value="AAA"/>
    <property type="match status" value="1"/>
</dbReference>
<evidence type="ECO:0000256" key="7">
    <source>
        <dbReference type="SAM" id="Phobius"/>
    </source>
</evidence>
<feature type="transmembrane region" description="Helical" evidence="7">
    <location>
        <begin position="280"/>
        <end position="299"/>
    </location>
</feature>
<dbReference type="Gene3D" id="3.90.70.10">
    <property type="entry name" value="Cysteine proteinases"/>
    <property type="match status" value="1"/>
</dbReference>
<sequence length="705" mass="80029">METAKSQSTLYFISVIAKLSGQINPKELEETLKQSINYNEKLKIIKKKYHINCKNKHQKNKDIAKIVCPAILYNTQGEAFLLANRNQEQVLVQQMGNLPPEIWSIEELQQRWSGDWLHVNLKQGQFDISWFQAEFMKYKSIILWVLFFSFILQILALVSPIVMQVIMDKVLIHNSLVTLDVLIFGLIVAAFIEVILKGLREYVYHHTVNRIDMTLGLKLVNHLLRLPIPFFKNRQIGAIVTRVKELETIREFLTSSFFTLCVDVLFLFVFIFVMNLISTTLTLIFLCSIPFYLLLAWWLTPKIEAAAQQQFTNIAINTSFLTESINGIETAKSLSVEPNFTRRWDGQTSDMSHTNFVSGQISSRSEHLVMAIEKITSAIVLWVGASEVLALQMTIGQFIAFHMMVSHANQPLVKLVKLWGDYIRTGVAIEKLSQIINLPVEQSRQENKQSIQGNLFIKDVSFRYQPNMPYILKNFNLNIKAGETIGVVGTSGSGKSTLARLLLRLYTPESGAIYIDNMPLSAINLHSLRQQIGIVLQENFLFSQSVFHNIAQTAPNASMDDVVHAAKMAGAHDFILKLPMGYDTVLAEGGTSLSGGQRQRIAIARTLLANPKVIIFDEATSALDDESQAVIQENMHVIAKGRTVITIAHRLSTIRHHQRIIVMQRGEIIEQGSHQQLIEQGNFYKHLWTLQQSLKPDMDVKWNID</sequence>
<feature type="transmembrane region" description="Helical" evidence="7">
    <location>
        <begin position="141"/>
        <end position="163"/>
    </location>
</feature>
<feature type="domain" description="ABC transporter" evidence="8">
    <location>
        <begin position="455"/>
        <end position="690"/>
    </location>
</feature>
<name>A0ABT9AMG5_9GAMM</name>
<evidence type="ECO:0000256" key="3">
    <source>
        <dbReference type="ARBA" id="ARBA00022741"/>
    </source>
</evidence>
<dbReference type="Gene3D" id="3.40.50.300">
    <property type="entry name" value="P-loop containing nucleotide triphosphate hydrolases"/>
    <property type="match status" value="1"/>
</dbReference>
<dbReference type="InterPro" id="IPR003439">
    <property type="entry name" value="ABC_transporter-like_ATP-bd"/>
</dbReference>
<evidence type="ECO:0000256" key="1">
    <source>
        <dbReference type="ARBA" id="ARBA00004651"/>
    </source>
</evidence>
<dbReference type="InterPro" id="IPR039421">
    <property type="entry name" value="Type_1_exporter"/>
</dbReference>
<dbReference type="InterPro" id="IPR017871">
    <property type="entry name" value="ABC_transporter-like_CS"/>
</dbReference>
<comment type="caution">
    <text evidence="10">The sequence shown here is derived from an EMBL/GenBank/DDBJ whole genome shotgun (WGS) entry which is preliminary data.</text>
</comment>
<evidence type="ECO:0000256" key="5">
    <source>
        <dbReference type="ARBA" id="ARBA00022989"/>
    </source>
</evidence>
<accession>A0ABT9AMG5</accession>
<reference evidence="10" key="1">
    <citation type="submission" date="2023-07" db="EMBL/GenBank/DDBJ databases">
        <authorList>
            <person name="Yang W."/>
            <person name="Chen J."/>
            <person name="Ji P."/>
            <person name="Hu F."/>
        </authorList>
    </citation>
    <scope>NUCLEOTIDE SEQUENCE</scope>
    <source>
        <strain evidence="10">CRE-138-0111</strain>
    </source>
</reference>
<dbReference type="InterPro" id="IPR027417">
    <property type="entry name" value="P-loop_NTPase"/>
</dbReference>
<dbReference type="PANTHER" id="PTHR24221:SF647">
    <property type="entry name" value="BLL6336 PROTEIN"/>
    <property type="match status" value="1"/>
</dbReference>
<feature type="domain" description="ABC transmembrane type-1" evidence="9">
    <location>
        <begin position="143"/>
        <end position="424"/>
    </location>
</feature>
<feature type="transmembrane region" description="Helical" evidence="7">
    <location>
        <begin position="175"/>
        <end position="196"/>
    </location>
</feature>
<protein>
    <submittedName>
        <fullName evidence="10">ABC transporter transmembrane domain-containing protein</fullName>
    </submittedName>
</protein>
<evidence type="ECO:0000313" key="11">
    <source>
        <dbReference type="Proteomes" id="UP001176478"/>
    </source>
</evidence>
<feature type="transmembrane region" description="Helical" evidence="7">
    <location>
        <begin position="252"/>
        <end position="274"/>
    </location>
</feature>
<dbReference type="Pfam" id="PF00664">
    <property type="entry name" value="ABC_membrane"/>
    <property type="match status" value="1"/>
</dbReference>
<dbReference type="PROSITE" id="PS50893">
    <property type="entry name" value="ABC_TRANSPORTER_2"/>
    <property type="match status" value="1"/>
</dbReference>
<dbReference type="InterPro" id="IPR003593">
    <property type="entry name" value="AAA+_ATPase"/>
</dbReference>
<dbReference type="SUPFAM" id="SSF52540">
    <property type="entry name" value="P-loop containing nucleoside triphosphate hydrolases"/>
    <property type="match status" value="1"/>
</dbReference>
<dbReference type="EMBL" id="JAUQTG010000002">
    <property type="protein sequence ID" value="MDO7855773.1"/>
    <property type="molecule type" value="Genomic_DNA"/>
</dbReference>
<keyword evidence="3" id="KW-0547">Nucleotide-binding</keyword>
<dbReference type="CDD" id="cd18588">
    <property type="entry name" value="ABC_6TM_CyaB_HlyB_like"/>
    <property type="match status" value="1"/>
</dbReference>
<keyword evidence="11" id="KW-1185">Reference proteome</keyword>
<reference evidence="10" key="2">
    <citation type="journal article" date="2024" name="Int. J. Antimicrob. Agents">
        <title>Identification of a novel Providencia species showing multi-drug-resistant in three patients with hospital-acquired infection.</title>
        <authorList>
            <person name="Yang W."/>
            <person name="Chen J."/>
            <person name="Yang F."/>
            <person name="Ji P."/>
            <person name="Shen S."/>
            <person name="Yin D."/>
            <person name="Hu F."/>
        </authorList>
    </citation>
    <scope>NUCLEOTIDE SEQUENCE</scope>
    <source>
        <strain evidence="10">CRE-138-0111</strain>
    </source>
</reference>
<evidence type="ECO:0000259" key="9">
    <source>
        <dbReference type="PROSITE" id="PS50929"/>
    </source>
</evidence>
<dbReference type="Gene3D" id="1.20.1560.10">
    <property type="entry name" value="ABC transporter type 1, transmembrane domain"/>
    <property type="match status" value="1"/>
</dbReference>
<evidence type="ECO:0000313" key="10">
    <source>
        <dbReference type="EMBL" id="MDO7855773.1"/>
    </source>
</evidence>
<dbReference type="Pfam" id="PF00005">
    <property type="entry name" value="ABC_tran"/>
    <property type="match status" value="1"/>
</dbReference>
<dbReference type="PROSITE" id="PS50929">
    <property type="entry name" value="ABC_TM1F"/>
    <property type="match status" value="1"/>
</dbReference>
<evidence type="ECO:0000256" key="2">
    <source>
        <dbReference type="ARBA" id="ARBA00022692"/>
    </source>
</evidence>
<evidence type="ECO:0000256" key="6">
    <source>
        <dbReference type="ARBA" id="ARBA00023136"/>
    </source>
</evidence>
<comment type="subcellular location">
    <subcellularLocation>
        <location evidence="1">Cell membrane</location>
        <topology evidence="1">Multi-pass membrane protein</topology>
    </subcellularLocation>
</comment>
<evidence type="ECO:0000256" key="4">
    <source>
        <dbReference type="ARBA" id="ARBA00022840"/>
    </source>
</evidence>
<organism evidence="10 11">
    <name type="scientific">Providencia huashanensis</name>
    <dbReference type="NCBI Taxonomy" id="3037798"/>
    <lineage>
        <taxon>Bacteria</taxon>
        <taxon>Pseudomonadati</taxon>
        <taxon>Pseudomonadota</taxon>
        <taxon>Gammaproteobacteria</taxon>
        <taxon>Enterobacterales</taxon>
        <taxon>Morganellaceae</taxon>
        <taxon>Providencia</taxon>
    </lineage>
</organism>
<gene>
    <name evidence="10" type="ORF">Q5E86_05195</name>
</gene>
<proteinExistence type="predicted"/>
<dbReference type="SUPFAM" id="SSF90123">
    <property type="entry name" value="ABC transporter transmembrane region"/>
    <property type="match status" value="1"/>
</dbReference>
<keyword evidence="6 7" id="KW-0472">Membrane</keyword>
<dbReference type="InterPro" id="IPR011527">
    <property type="entry name" value="ABC1_TM_dom"/>
</dbReference>
<dbReference type="InterPro" id="IPR036640">
    <property type="entry name" value="ABC1_TM_sf"/>
</dbReference>
<dbReference type="Proteomes" id="UP001176478">
    <property type="component" value="Unassembled WGS sequence"/>
</dbReference>
<keyword evidence="5 7" id="KW-1133">Transmembrane helix</keyword>
<keyword evidence="4" id="KW-0067">ATP-binding</keyword>
<dbReference type="PANTHER" id="PTHR24221">
    <property type="entry name" value="ATP-BINDING CASSETTE SUB-FAMILY B"/>
    <property type="match status" value="1"/>
</dbReference>
<dbReference type="PROSITE" id="PS00211">
    <property type="entry name" value="ABC_TRANSPORTER_1"/>
    <property type="match status" value="1"/>
</dbReference>